<feature type="non-terminal residue" evidence="1">
    <location>
        <position position="1"/>
    </location>
</feature>
<proteinExistence type="predicted"/>
<protein>
    <submittedName>
        <fullName evidence="1">Uncharacterized protein</fullName>
    </submittedName>
</protein>
<comment type="caution">
    <text evidence="1">The sequence shown here is derived from an EMBL/GenBank/DDBJ whole genome shotgun (WGS) entry which is preliminary data.</text>
</comment>
<gene>
    <name evidence="1" type="ORF">S01H4_61344</name>
</gene>
<sequence>TLENLIRISALTPETRVLFAFVDGFKNAGNISISNPFDDINANRNFYDCIVKNAKSLIGEYLFNLVKKELLKLVVVVSKVVLKEKYDGYIRIIQSYLGKFNSVVSLIT</sequence>
<dbReference type="AlphaFoldDB" id="X1CQM0"/>
<dbReference type="EMBL" id="BART01036353">
    <property type="protein sequence ID" value="GAH10112.1"/>
    <property type="molecule type" value="Genomic_DNA"/>
</dbReference>
<accession>X1CQM0</accession>
<organism evidence="1">
    <name type="scientific">marine sediment metagenome</name>
    <dbReference type="NCBI Taxonomy" id="412755"/>
    <lineage>
        <taxon>unclassified sequences</taxon>
        <taxon>metagenomes</taxon>
        <taxon>ecological metagenomes</taxon>
    </lineage>
</organism>
<reference evidence="1" key="1">
    <citation type="journal article" date="2014" name="Front. Microbiol.">
        <title>High frequency of phylogenetically diverse reductive dehalogenase-homologous genes in deep subseafloor sedimentary metagenomes.</title>
        <authorList>
            <person name="Kawai M."/>
            <person name="Futagami T."/>
            <person name="Toyoda A."/>
            <person name="Takaki Y."/>
            <person name="Nishi S."/>
            <person name="Hori S."/>
            <person name="Arai W."/>
            <person name="Tsubouchi T."/>
            <person name="Morono Y."/>
            <person name="Uchiyama I."/>
            <person name="Ito T."/>
            <person name="Fujiyama A."/>
            <person name="Inagaki F."/>
            <person name="Takami H."/>
        </authorList>
    </citation>
    <scope>NUCLEOTIDE SEQUENCE</scope>
    <source>
        <strain evidence="1">Expedition CK06-06</strain>
    </source>
</reference>
<evidence type="ECO:0000313" key="1">
    <source>
        <dbReference type="EMBL" id="GAH10112.1"/>
    </source>
</evidence>
<name>X1CQM0_9ZZZZ</name>